<sequence>MDGAHWDGLRSLLPAYRQITNVAVKDGATTAFWEDNWTGDAPLCTTFPVLYSHVAKRGASVQAVAKHGLASSLVPRLSTQARTELLSAQNMLSACIQCKANLKKKNILDSDVCELCKCSAETVSHLISGCSIAQSFWRHIGWDPLRIPPAADLWQIEAQADAPSRSPPTMILLCCWNLWLHRHDVVFRRRDPSLRQLFSCREAAELWRWRLPPAQRSDVEYWRTRFVM</sequence>
<dbReference type="AlphaFoldDB" id="A0A8T0Q928"/>
<evidence type="ECO:0000313" key="3">
    <source>
        <dbReference type="Proteomes" id="UP000823388"/>
    </source>
</evidence>
<feature type="domain" description="Reverse transcriptase zinc-binding" evidence="1">
    <location>
        <begin position="91"/>
        <end position="137"/>
    </location>
</feature>
<gene>
    <name evidence="2" type="ORF">PVAP13_7NG355324</name>
</gene>
<dbReference type="Proteomes" id="UP000823388">
    <property type="component" value="Chromosome 7N"/>
</dbReference>
<reference evidence="2" key="1">
    <citation type="submission" date="2020-05" db="EMBL/GenBank/DDBJ databases">
        <title>WGS assembly of Panicum virgatum.</title>
        <authorList>
            <person name="Lovell J.T."/>
            <person name="Jenkins J."/>
            <person name="Shu S."/>
            <person name="Juenger T.E."/>
            <person name="Schmutz J."/>
        </authorList>
    </citation>
    <scope>NUCLEOTIDE SEQUENCE</scope>
    <source>
        <strain evidence="2">AP13</strain>
    </source>
</reference>
<evidence type="ECO:0000313" key="2">
    <source>
        <dbReference type="EMBL" id="KAG2567416.1"/>
    </source>
</evidence>
<proteinExistence type="predicted"/>
<protein>
    <recommendedName>
        <fullName evidence="1">Reverse transcriptase zinc-binding domain-containing protein</fullName>
    </recommendedName>
</protein>
<dbReference type="InterPro" id="IPR026960">
    <property type="entry name" value="RVT-Znf"/>
</dbReference>
<organism evidence="2 3">
    <name type="scientific">Panicum virgatum</name>
    <name type="common">Blackwell switchgrass</name>
    <dbReference type="NCBI Taxonomy" id="38727"/>
    <lineage>
        <taxon>Eukaryota</taxon>
        <taxon>Viridiplantae</taxon>
        <taxon>Streptophyta</taxon>
        <taxon>Embryophyta</taxon>
        <taxon>Tracheophyta</taxon>
        <taxon>Spermatophyta</taxon>
        <taxon>Magnoliopsida</taxon>
        <taxon>Liliopsida</taxon>
        <taxon>Poales</taxon>
        <taxon>Poaceae</taxon>
        <taxon>PACMAD clade</taxon>
        <taxon>Panicoideae</taxon>
        <taxon>Panicodae</taxon>
        <taxon>Paniceae</taxon>
        <taxon>Panicinae</taxon>
        <taxon>Panicum</taxon>
        <taxon>Panicum sect. Hiantes</taxon>
    </lineage>
</organism>
<name>A0A8T0Q928_PANVG</name>
<evidence type="ECO:0000259" key="1">
    <source>
        <dbReference type="Pfam" id="PF13966"/>
    </source>
</evidence>
<dbReference type="Pfam" id="PF13966">
    <property type="entry name" value="zf-RVT"/>
    <property type="match status" value="1"/>
</dbReference>
<comment type="caution">
    <text evidence="2">The sequence shown here is derived from an EMBL/GenBank/DDBJ whole genome shotgun (WGS) entry which is preliminary data.</text>
</comment>
<dbReference type="EMBL" id="CM029050">
    <property type="protein sequence ID" value="KAG2567416.1"/>
    <property type="molecule type" value="Genomic_DNA"/>
</dbReference>
<keyword evidence="3" id="KW-1185">Reference proteome</keyword>
<accession>A0A8T0Q928</accession>